<evidence type="ECO:0000313" key="3">
    <source>
        <dbReference type="Proteomes" id="UP001197626"/>
    </source>
</evidence>
<dbReference type="Proteomes" id="UP001197626">
    <property type="component" value="Chromosome"/>
</dbReference>
<proteinExistence type="predicted"/>
<keyword evidence="3" id="KW-1185">Reference proteome</keyword>
<accession>A0ABY3PBI7</accession>
<gene>
    <name evidence="2" type="ORF">LN051_08925</name>
</gene>
<name>A0ABY3PBI7_9STAP</name>
<organism evidence="2 3">
    <name type="scientific">Staphylococcus ratti</name>
    <dbReference type="NCBI Taxonomy" id="2892440"/>
    <lineage>
        <taxon>Bacteria</taxon>
        <taxon>Bacillati</taxon>
        <taxon>Bacillota</taxon>
        <taxon>Bacilli</taxon>
        <taxon>Bacillales</taxon>
        <taxon>Staphylococcaceae</taxon>
        <taxon>Staphylococcus</taxon>
    </lineage>
</organism>
<evidence type="ECO:0000313" key="2">
    <source>
        <dbReference type="EMBL" id="UEX89682.1"/>
    </source>
</evidence>
<sequence>MKVVKVVYNVSNGQPFLVMTNSEGESVYPDFEYTEIPVPDGLYQPFYFDVSQNKWVGTSKEDFEKQHQPGEEVVDIKDQMIMELTTQLAETKSKVESMETAFVDLTEQVASIQGGK</sequence>
<dbReference type="RefSeq" id="WP_229292187.1">
    <property type="nucleotide sequence ID" value="NZ_CP086654.1"/>
</dbReference>
<reference evidence="2 3" key="1">
    <citation type="journal article" date="2022" name="Pathogens">
        <title>Staphylococcus ratti sp. nov. Isolated from a Lab Rat.</title>
        <authorList>
            <person name="Kovarovic V."/>
            <person name="Sedlacek I."/>
            <person name="Petras P."/>
            <person name="Kralova S."/>
            <person name="Maslanova I."/>
            <person name="Svec P."/>
            <person name="Neumann-Schaal M."/>
            <person name="Botka T."/>
            <person name="Gelbicova T."/>
            <person name="Stankova E."/>
            <person name="Doskar J."/>
            <person name="Pantucek R."/>
        </authorList>
    </citation>
    <scope>NUCLEOTIDE SEQUENCE [LARGE SCALE GENOMIC DNA]</scope>
    <source>
        <strain evidence="2 3">CCM 9025</strain>
    </source>
</reference>
<keyword evidence="1" id="KW-0175">Coiled coil</keyword>
<protein>
    <recommendedName>
        <fullName evidence="4">Phage protein</fullName>
    </recommendedName>
</protein>
<feature type="coiled-coil region" evidence="1">
    <location>
        <begin position="81"/>
        <end position="108"/>
    </location>
</feature>
<evidence type="ECO:0000256" key="1">
    <source>
        <dbReference type="SAM" id="Coils"/>
    </source>
</evidence>
<dbReference type="EMBL" id="CP086654">
    <property type="protein sequence ID" value="UEX89682.1"/>
    <property type="molecule type" value="Genomic_DNA"/>
</dbReference>
<evidence type="ECO:0008006" key="4">
    <source>
        <dbReference type="Google" id="ProtNLM"/>
    </source>
</evidence>